<proteinExistence type="predicted"/>
<dbReference type="Proteomes" id="UP000004371">
    <property type="component" value="Unassembled WGS sequence"/>
</dbReference>
<dbReference type="InterPro" id="IPR000182">
    <property type="entry name" value="GNAT_dom"/>
</dbReference>
<protein>
    <submittedName>
        <fullName evidence="2">Acetyltransferase</fullName>
    </submittedName>
</protein>
<organism evidence="2 3">
    <name type="scientific">Vibrio brasiliensis LMG 20546</name>
    <dbReference type="NCBI Taxonomy" id="945543"/>
    <lineage>
        <taxon>Bacteria</taxon>
        <taxon>Pseudomonadati</taxon>
        <taxon>Pseudomonadota</taxon>
        <taxon>Gammaproteobacteria</taxon>
        <taxon>Vibrionales</taxon>
        <taxon>Vibrionaceae</taxon>
        <taxon>Vibrio</taxon>
        <taxon>Vibrio oreintalis group</taxon>
    </lineage>
</organism>
<keyword evidence="2" id="KW-0808">Transferase</keyword>
<dbReference type="AlphaFoldDB" id="E8LZY0"/>
<sequence>MKLARATVRYESMLWRFHFSDSLCGAGKNGSFLDLESKLYKTRKAENSDYEFLFELKKAAEYEPIKAVFGWDETVQREIHHKEFLEQKPTIIEVDGVAVGSYLVQLHPEHLYFGRFFLLPHYQGKGIGSQVLRAVIDLASQHSLPIKLCYLQGNRVGQLYSRLGFEVIGEDPQFVHMLKQHS</sequence>
<feature type="domain" description="N-acetyltransferase" evidence="1">
    <location>
        <begin position="40"/>
        <end position="182"/>
    </location>
</feature>
<dbReference type="CDD" id="cd04301">
    <property type="entry name" value="NAT_SF"/>
    <property type="match status" value="1"/>
</dbReference>
<dbReference type="SUPFAM" id="SSF55729">
    <property type="entry name" value="Acyl-CoA N-acyltransferases (Nat)"/>
    <property type="match status" value="1"/>
</dbReference>
<evidence type="ECO:0000259" key="1">
    <source>
        <dbReference type="PROSITE" id="PS51186"/>
    </source>
</evidence>
<dbReference type="Pfam" id="PF00583">
    <property type="entry name" value="Acetyltransf_1"/>
    <property type="match status" value="1"/>
</dbReference>
<evidence type="ECO:0000313" key="2">
    <source>
        <dbReference type="EMBL" id="EGA63727.1"/>
    </source>
</evidence>
<dbReference type="EMBL" id="AEVS01000109">
    <property type="protein sequence ID" value="EGA63727.1"/>
    <property type="molecule type" value="Genomic_DNA"/>
</dbReference>
<dbReference type="GO" id="GO:0016747">
    <property type="term" value="F:acyltransferase activity, transferring groups other than amino-acyl groups"/>
    <property type="evidence" value="ECO:0007669"/>
    <property type="project" value="InterPro"/>
</dbReference>
<accession>E8LZY0</accession>
<comment type="caution">
    <text evidence="2">The sequence shown here is derived from an EMBL/GenBank/DDBJ whole genome shotgun (WGS) entry which is preliminary data.</text>
</comment>
<dbReference type="Gene3D" id="3.40.630.30">
    <property type="match status" value="1"/>
</dbReference>
<reference evidence="2 3" key="1">
    <citation type="journal article" date="2012" name="Int. J. Syst. Evol. Microbiol.">
        <title>Vibrio caribbeanicus sp. nov., isolated from the marine sponge Scleritoderma cyanea.</title>
        <authorList>
            <person name="Hoffmann M."/>
            <person name="Monday S.R."/>
            <person name="Allard M.W."/>
            <person name="Strain E.A."/>
            <person name="Whittaker P."/>
            <person name="Naum M."/>
            <person name="McCarthy P.J."/>
            <person name="Lopez J.V."/>
            <person name="Fischer M."/>
            <person name="Brown E.W."/>
        </authorList>
    </citation>
    <scope>NUCLEOTIDE SEQUENCE [LARGE SCALE GENOMIC DNA]</scope>
    <source>
        <strain evidence="2 3">LMG 20546</strain>
    </source>
</reference>
<dbReference type="eggNOG" id="COG0454">
    <property type="taxonomic scope" value="Bacteria"/>
</dbReference>
<dbReference type="PROSITE" id="PS51186">
    <property type="entry name" value="GNAT"/>
    <property type="match status" value="1"/>
</dbReference>
<gene>
    <name evidence="2" type="ORF">VIBR0546_21385</name>
</gene>
<name>E8LZY0_9VIBR</name>
<evidence type="ECO:0000313" key="3">
    <source>
        <dbReference type="Proteomes" id="UP000004371"/>
    </source>
</evidence>
<dbReference type="STRING" id="945543.VIBR0546_21385"/>
<keyword evidence="3" id="KW-1185">Reference proteome</keyword>
<dbReference type="InterPro" id="IPR016181">
    <property type="entry name" value="Acyl_CoA_acyltransferase"/>
</dbReference>